<feature type="region of interest" description="Disordered" evidence="5">
    <location>
        <begin position="510"/>
        <end position="578"/>
    </location>
</feature>
<evidence type="ECO:0000256" key="1">
    <source>
        <dbReference type="ARBA" id="ARBA00004123"/>
    </source>
</evidence>
<keyword evidence="4" id="KW-0539">Nucleus</keyword>
<dbReference type="AlphaFoldDB" id="A0A1W0WT48"/>
<dbReference type="SUPFAM" id="SSF49265">
    <property type="entry name" value="Fibronectin type III"/>
    <property type="match status" value="1"/>
</dbReference>
<dbReference type="EMBL" id="MTYJ01000050">
    <property type="protein sequence ID" value="OQV18379.1"/>
    <property type="molecule type" value="Genomic_DNA"/>
</dbReference>
<evidence type="ECO:0000256" key="4">
    <source>
        <dbReference type="ARBA" id="ARBA00023242"/>
    </source>
</evidence>
<dbReference type="SMART" id="SM00060">
    <property type="entry name" value="FN3"/>
    <property type="match status" value="2"/>
</dbReference>
<proteinExistence type="predicted"/>
<feature type="compositionally biased region" description="Low complexity" evidence="5">
    <location>
        <begin position="607"/>
        <end position="616"/>
    </location>
</feature>
<keyword evidence="3" id="KW-0677">Repeat</keyword>
<comment type="subcellular location">
    <subcellularLocation>
        <location evidence="1">Nucleus</location>
    </subcellularLocation>
</comment>
<dbReference type="InterPro" id="IPR015915">
    <property type="entry name" value="Kelch-typ_b-propeller"/>
</dbReference>
<feature type="compositionally biased region" description="Basic and acidic residues" evidence="5">
    <location>
        <begin position="518"/>
        <end position="534"/>
    </location>
</feature>
<dbReference type="Gene3D" id="6.10.250.2590">
    <property type="match status" value="1"/>
</dbReference>
<gene>
    <name evidence="7" type="ORF">BV898_07583</name>
</gene>
<dbReference type="CDD" id="cd00063">
    <property type="entry name" value="FN3"/>
    <property type="match status" value="2"/>
</dbReference>
<keyword evidence="8" id="KW-1185">Reference proteome</keyword>
<accession>A0A1W0WT48</accession>
<feature type="region of interest" description="Disordered" evidence="5">
    <location>
        <begin position="473"/>
        <end position="498"/>
    </location>
</feature>
<feature type="domain" description="Fibronectin type-III" evidence="6">
    <location>
        <begin position="624"/>
        <end position="717"/>
    </location>
</feature>
<dbReference type="OrthoDB" id="10001928at2759"/>
<dbReference type="Gene3D" id="2.120.10.80">
    <property type="entry name" value="Kelch-type beta propeller"/>
    <property type="match status" value="2"/>
</dbReference>
<evidence type="ECO:0000256" key="3">
    <source>
        <dbReference type="ARBA" id="ARBA00022737"/>
    </source>
</evidence>
<feature type="compositionally biased region" description="Basic and acidic residues" evidence="5">
    <location>
        <begin position="623"/>
        <end position="632"/>
    </location>
</feature>
<feature type="region of interest" description="Disordered" evidence="5">
    <location>
        <begin position="607"/>
        <end position="632"/>
    </location>
</feature>
<dbReference type="PANTHER" id="PTHR46003">
    <property type="entry name" value="HOST CELL FACTOR"/>
    <property type="match status" value="1"/>
</dbReference>
<dbReference type="InterPro" id="IPR036116">
    <property type="entry name" value="FN3_sf"/>
</dbReference>
<dbReference type="PROSITE" id="PS50853">
    <property type="entry name" value="FN3"/>
    <property type="match status" value="1"/>
</dbReference>
<dbReference type="Proteomes" id="UP000192578">
    <property type="component" value="Unassembled WGS sequence"/>
</dbReference>
<evidence type="ECO:0000256" key="5">
    <source>
        <dbReference type="SAM" id="MobiDB-lite"/>
    </source>
</evidence>
<dbReference type="InterPro" id="IPR043536">
    <property type="entry name" value="HCF1/2"/>
</dbReference>
<feature type="region of interest" description="Disordered" evidence="5">
    <location>
        <begin position="1"/>
        <end position="32"/>
    </location>
</feature>
<dbReference type="Pfam" id="PF13854">
    <property type="entry name" value="Kelch_HCF"/>
    <property type="match status" value="1"/>
</dbReference>
<protein>
    <submittedName>
        <fullName evidence="7">Host cell factor 1</fullName>
    </submittedName>
</protein>
<evidence type="ECO:0000256" key="2">
    <source>
        <dbReference type="ARBA" id="ARBA00022441"/>
    </source>
</evidence>
<comment type="caution">
    <text evidence="7">The sequence shown here is derived from an EMBL/GenBank/DDBJ whole genome shotgun (WGS) entry which is preliminary data.</text>
</comment>
<dbReference type="SUPFAM" id="SSF117281">
    <property type="entry name" value="Kelch motif"/>
    <property type="match status" value="1"/>
</dbReference>
<dbReference type="Gene3D" id="2.60.40.10">
    <property type="entry name" value="Immunoglobulins"/>
    <property type="match status" value="2"/>
</dbReference>
<dbReference type="GO" id="GO:0003713">
    <property type="term" value="F:transcription coactivator activity"/>
    <property type="evidence" value="ECO:0007669"/>
    <property type="project" value="TreeGrafter"/>
</dbReference>
<evidence type="ECO:0000259" key="6">
    <source>
        <dbReference type="PROSITE" id="PS50853"/>
    </source>
</evidence>
<feature type="compositionally biased region" description="Low complexity" evidence="5">
    <location>
        <begin position="567"/>
        <end position="578"/>
    </location>
</feature>
<dbReference type="PANTHER" id="PTHR46003:SF1">
    <property type="entry name" value="HOST CELL FACTOR"/>
    <property type="match status" value="1"/>
</dbReference>
<evidence type="ECO:0000313" key="7">
    <source>
        <dbReference type="EMBL" id="OQV18379.1"/>
    </source>
</evidence>
<dbReference type="InterPro" id="IPR013783">
    <property type="entry name" value="Ig-like_fold"/>
</dbReference>
<reference evidence="8" key="1">
    <citation type="submission" date="2017-01" db="EMBL/GenBank/DDBJ databases">
        <title>Comparative genomics of anhydrobiosis in the tardigrade Hypsibius dujardini.</title>
        <authorList>
            <person name="Yoshida Y."/>
            <person name="Koutsovoulos G."/>
            <person name="Laetsch D."/>
            <person name="Stevens L."/>
            <person name="Kumar S."/>
            <person name="Horikawa D."/>
            <person name="Ishino K."/>
            <person name="Komine S."/>
            <person name="Tomita M."/>
            <person name="Blaxter M."/>
            <person name="Arakawa K."/>
        </authorList>
    </citation>
    <scope>NUCLEOTIDE SEQUENCE [LARGE SCALE GENOMIC DNA]</scope>
    <source>
        <strain evidence="8">Z151</strain>
    </source>
</reference>
<feature type="compositionally biased region" description="Low complexity" evidence="5">
    <location>
        <begin position="473"/>
        <end position="495"/>
    </location>
</feature>
<sequence length="839" mass="89345">MATLSTSQVKPKWRKTADTSSGVSGSMPRPRHGHKCVSIKELIIVFGGGNEGIVDELHVFNTAQNAWFVPQCKGETAPGCAAFGFAVENTRLLVHGGMIEYGKYSGDLYELQATKWEWKKLRPKPPRNGPPPCPRLGHSFTLVGKKIYLFGGLCNAAPDPKSHTARFMPFRYLNDLYVLDISKNPHQWEIPETTGTPPGPRESHTAVLWKKNEGTPEQKEFLVLYGGMMGSRLGDLWMLDLESMAWQKPIVSGVPPVPRSLHTAVIGAGNKMFIFGGWIRDERAKSNENVADTEKDLSVLQKEWMCTNSLGAFDLEKLHWDSYKYDEGEAAPEPRAGHCAAIVHNRMYVWSGRDGYKKSVDAQVCCPDMWFLETAKPAAPGKVQLLRASTNSLDVHWVTTLTADTYHLQIQVYESPPASNPAAAAALAAAKAAAAPGAKQPTVLTVPAGAAVKNAPTGAQVVTLMKPGALQLTPGPAVPATTATPTKPSATPSGALKLPKQPVLVVPEAKAAGPAGQDVKDGTTGENEGAKSDTPEGDDAGPAVKEPVAISGAMKEEAREKSADEPAAAATATATAPATAAATATATAPATTTATAAATATVAATAESGSAVAATEKPATVAETKEKPKEVDQTTKQWYTVGYFTDGNAPVANYYVPLVDDDAKPEALLAAATSVLPAGVTKHLLLPGTAYKFRVAGINMCGRGPWSEMSAFKTCLPGFPGAPSNIKITKCPEGALLTWEPPTNHGDNISEYAVYLATKPTNAKPEISIPTNQLSFVKVYDNPIPTCTITHDNLRYAYYDTNGQKPAIIFRIAAKNEKGYGPATQVRWLQDTMPAGQAR</sequence>
<dbReference type="InterPro" id="IPR059124">
    <property type="entry name" value="Kelch_HCF"/>
</dbReference>
<keyword evidence="2" id="KW-0880">Kelch repeat</keyword>
<evidence type="ECO:0000313" key="8">
    <source>
        <dbReference type="Proteomes" id="UP000192578"/>
    </source>
</evidence>
<dbReference type="InterPro" id="IPR003961">
    <property type="entry name" value="FN3_dom"/>
</dbReference>
<feature type="compositionally biased region" description="Basic and acidic residues" evidence="5">
    <location>
        <begin position="554"/>
        <end position="564"/>
    </location>
</feature>
<organism evidence="7 8">
    <name type="scientific">Hypsibius exemplaris</name>
    <name type="common">Freshwater tardigrade</name>
    <dbReference type="NCBI Taxonomy" id="2072580"/>
    <lineage>
        <taxon>Eukaryota</taxon>
        <taxon>Metazoa</taxon>
        <taxon>Ecdysozoa</taxon>
        <taxon>Tardigrada</taxon>
        <taxon>Eutardigrada</taxon>
        <taxon>Parachela</taxon>
        <taxon>Hypsibioidea</taxon>
        <taxon>Hypsibiidae</taxon>
        <taxon>Hypsibius</taxon>
    </lineage>
</organism>
<dbReference type="GO" id="GO:0006338">
    <property type="term" value="P:chromatin remodeling"/>
    <property type="evidence" value="ECO:0007669"/>
    <property type="project" value="TreeGrafter"/>
</dbReference>
<dbReference type="GO" id="GO:0035097">
    <property type="term" value="C:histone methyltransferase complex"/>
    <property type="evidence" value="ECO:0007669"/>
    <property type="project" value="TreeGrafter"/>
</dbReference>
<name>A0A1W0WT48_HYPEX</name>